<keyword evidence="3 5" id="KW-0442">Lipid degradation</keyword>
<dbReference type="CDD" id="cd07232">
    <property type="entry name" value="Pat_PLPL"/>
    <property type="match status" value="1"/>
</dbReference>
<feature type="region of interest" description="Disordered" evidence="7">
    <location>
        <begin position="781"/>
        <end position="859"/>
    </location>
</feature>
<keyword evidence="6" id="KW-0812">Transmembrane</keyword>
<sequence length="859" mass="97639">MPLPQDCTLSLEDELTADYVDERHIQAFAHALTSEDLTDIDTPDVLSPDPNGHSQPMSNGLHSPRIRKVSALSDFAPVHVKVKKRRKGTKSHEKRQEWLFLLVRWPLLIFIFLFIAFEFSLYIVIRQCVNAKEWFTAWRGRKGYLRKRLRAARTYDEWKAAGATLDEYLKFDEWKTVDDDRFYDWRLVRKVLGSLRRLREKDDVRGVLGVLETCIRSNFAGVESSRKTLIDITQTYLGTKNLIESYITEVQQALIYIRESSVLSVEEKRRFFKSANTNLGISALCLSGGATFGYYHFGVLKAFVQARLLPRVITGTSAGALVAALACTRTDAELETLLVPELANNITACEEPFRVWFKRFWTTGARFDSLTWARKANFFTRGSLTFKEAYMRTGRILNVSVIPADRHSPTKLLNYMNAPDTVIWSAIIASAAVPGILQPVVLMQKIKDGSIVPWNWGSKFKDGSLRVDIPIRELNMYFNVTYPVVSQVNPHVHLFFFAPRGSAGKPVAHRKGKGWRGNFLLSAAEQWLKLELTKNFKFIRDLDLLPQLLGQDWSSVFLQRFEGTVTIWPKTRFMDWVRILSDPDVKELERMMLVGQSVTWPKLHIIENRYRLEKEIFRGRQMVRRTLHSLERTPLPAGGLSSQDQGDRQDSAPGSLPVPADTTVSMLSDAPLPVDTDDEPAASNAYVMRLRRMQTMPALSGTSTPSHLQASLDPLRSPARRRKWATQLLSDHEAGTSKSRKRSRSRTPDPGPPHETANPLPPPRGLLARLRSTSFPRLISPFSTIRKTDKRPDTDSFTNHAWSSDSSEDDIPLHTNTSFSPQTATFGQRLGERQSYFDEEEQNNGWGSQEEDNSAPDIP</sequence>
<dbReference type="GO" id="GO:0030246">
    <property type="term" value="F:carbohydrate binding"/>
    <property type="evidence" value="ECO:0007669"/>
    <property type="project" value="InterPro"/>
</dbReference>
<dbReference type="PROSITE" id="PS51304">
    <property type="entry name" value="GALECTIN"/>
    <property type="match status" value="1"/>
</dbReference>
<organism evidence="10 11">
    <name type="scientific">Rickenella mellea</name>
    <dbReference type="NCBI Taxonomy" id="50990"/>
    <lineage>
        <taxon>Eukaryota</taxon>
        <taxon>Fungi</taxon>
        <taxon>Dikarya</taxon>
        <taxon>Basidiomycota</taxon>
        <taxon>Agaricomycotina</taxon>
        <taxon>Agaricomycetes</taxon>
        <taxon>Hymenochaetales</taxon>
        <taxon>Rickenellaceae</taxon>
        <taxon>Rickenella</taxon>
    </lineage>
</organism>
<dbReference type="InterPro" id="IPR001079">
    <property type="entry name" value="Galectin_CRD"/>
</dbReference>
<dbReference type="GO" id="GO:0016042">
    <property type="term" value="P:lipid catabolic process"/>
    <property type="evidence" value="ECO:0007669"/>
    <property type="project" value="UniProtKB-UniRule"/>
</dbReference>
<name>A0A4R5XF06_9AGAM</name>
<feature type="active site" description="Proton acceptor" evidence="5">
    <location>
        <position position="462"/>
    </location>
</feature>
<proteinExistence type="inferred from homology"/>
<feature type="active site" description="Nucleophile" evidence="5">
    <location>
        <position position="317"/>
    </location>
</feature>
<reference evidence="10 11" key="1">
    <citation type="submission" date="2018-06" db="EMBL/GenBank/DDBJ databases">
        <title>A transcriptomic atlas of mushroom development highlights an independent origin of complex multicellularity.</title>
        <authorList>
            <consortium name="DOE Joint Genome Institute"/>
            <person name="Krizsan K."/>
            <person name="Almasi E."/>
            <person name="Merenyi Z."/>
            <person name="Sahu N."/>
            <person name="Viragh M."/>
            <person name="Koszo T."/>
            <person name="Mondo S."/>
            <person name="Kiss B."/>
            <person name="Balint B."/>
            <person name="Kues U."/>
            <person name="Barry K."/>
            <person name="Hegedus J.C."/>
            <person name="Henrissat B."/>
            <person name="Johnson J."/>
            <person name="Lipzen A."/>
            <person name="Ohm R."/>
            <person name="Nagy I."/>
            <person name="Pangilinan J."/>
            <person name="Yan J."/>
            <person name="Xiong Y."/>
            <person name="Grigoriev I.V."/>
            <person name="Hibbett D.S."/>
            <person name="Nagy L.G."/>
        </authorList>
    </citation>
    <scope>NUCLEOTIDE SEQUENCE [LARGE SCALE GENOMIC DNA]</scope>
    <source>
        <strain evidence="10 11">SZMC22713</strain>
    </source>
</reference>
<dbReference type="PROSITE" id="PS51635">
    <property type="entry name" value="PNPLA"/>
    <property type="match status" value="1"/>
</dbReference>
<evidence type="ECO:0000256" key="3">
    <source>
        <dbReference type="ARBA" id="ARBA00022963"/>
    </source>
</evidence>
<dbReference type="InterPro" id="IPR016035">
    <property type="entry name" value="Acyl_Trfase/lysoPLipase"/>
</dbReference>
<feature type="domain" description="Galectin" evidence="8">
    <location>
        <begin position="771"/>
        <end position="859"/>
    </location>
</feature>
<gene>
    <name evidence="10" type="ORF">BD410DRAFT_849523</name>
</gene>
<keyword evidence="2 5" id="KW-0378">Hydrolase</keyword>
<evidence type="ECO:0000256" key="6">
    <source>
        <dbReference type="RuleBase" id="RU362055"/>
    </source>
</evidence>
<feature type="domain" description="PNPLA" evidence="9">
    <location>
        <begin position="284"/>
        <end position="475"/>
    </location>
</feature>
<dbReference type="GO" id="GO:0016020">
    <property type="term" value="C:membrane"/>
    <property type="evidence" value="ECO:0007669"/>
    <property type="project" value="UniProtKB-SubCell"/>
</dbReference>
<protein>
    <recommendedName>
        <fullName evidence="6">Patatin-like phospholipase domain-containing protein</fullName>
        <ecNumber evidence="6">3.1.1.-</ecNumber>
    </recommendedName>
</protein>
<feature type="compositionally biased region" description="Polar residues" evidence="7">
    <location>
        <begin position="795"/>
        <end position="805"/>
    </location>
</feature>
<feature type="compositionally biased region" description="Acidic residues" evidence="7">
    <location>
        <begin position="849"/>
        <end position="859"/>
    </location>
</feature>
<dbReference type="PANTHER" id="PTHR14226">
    <property type="entry name" value="NEUROPATHY TARGET ESTERASE/SWISS CHEESE D.MELANOGASTER"/>
    <property type="match status" value="1"/>
</dbReference>
<dbReference type="STRING" id="50990.A0A4R5XF06"/>
<dbReference type="EC" id="3.1.1.-" evidence="6"/>
<dbReference type="InterPro" id="IPR050301">
    <property type="entry name" value="NTE"/>
</dbReference>
<evidence type="ECO:0000256" key="1">
    <source>
        <dbReference type="ARBA" id="ARBA00006104"/>
    </source>
</evidence>
<feature type="region of interest" description="Disordered" evidence="7">
    <location>
        <begin position="39"/>
        <end position="60"/>
    </location>
</feature>
<comment type="similarity">
    <text evidence="1 6">Belongs to the PLPL family.</text>
</comment>
<feature type="region of interest" description="Disordered" evidence="7">
    <location>
        <begin position="727"/>
        <end position="767"/>
    </location>
</feature>
<comment type="subcellular location">
    <subcellularLocation>
        <location evidence="6">Membrane</location>
        <topology evidence="6">Single-pass membrane protein</topology>
    </subcellularLocation>
</comment>
<dbReference type="OrthoDB" id="15478at2759"/>
<evidence type="ECO:0000313" key="10">
    <source>
        <dbReference type="EMBL" id="TDL29739.1"/>
    </source>
</evidence>
<comment type="caution">
    <text evidence="5">Lacks conserved residue(s) required for the propagation of feature annotation.</text>
</comment>
<keyword evidence="6" id="KW-1133">Transmembrane helix</keyword>
<dbReference type="PANTHER" id="PTHR14226:SF66">
    <property type="entry name" value="TRIACYLGLYCEROL LIPASE PTL2"/>
    <property type="match status" value="1"/>
</dbReference>
<feature type="short sequence motif" description="GXSXG" evidence="5">
    <location>
        <begin position="315"/>
        <end position="319"/>
    </location>
</feature>
<evidence type="ECO:0000259" key="9">
    <source>
        <dbReference type="PROSITE" id="PS51635"/>
    </source>
</evidence>
<evidence type="ECO:0000259" key="8">
    <source>
        <dbReference type="PROSITE" id="PS51304"/>
    </source>
</evidence>
<evidence type="ECO:0000256" key="2">
    <source>
        <dbReference type="ARBA" id="ARBA00022801"/>
    </source>
</evidence>
<dbReference type="Proteomes" id="UP000294933">
    <property type="component" value="Unassembled WGS sequence"/>
</dbReference>
<feature type="compositionally biased region" description="Pro residues" evidence="7">
    <location>
        <begin position="749"/>
        <end position="764"/>
    </location>
</feature>
<feature type="compositionally biased region" description="Polar residues" evidence="7">
    <location>
        <begin position="814"/>
        <end position="826"/>
    </location>
</feature>
<dbReference type="GO" id="GO:0006641">
    <property type="term" value="P:triglyceride metabolic process"/>
    <property type="evidence" value="ECO:0007669"/>
    <property type="project" value="UniProtKB-ARBA"/>
</dbReference>
<keyword evidence="11" id="KW-1185">Reference proteome</keyword>
<accession>A0A4R5XF06</accession>
<feature type="transmembrane region" description="Helical" evidence="6">
    <location>
        <begin position="98"/>
        <end position="125"/>
    </location>
</feature>
<dbReference type="SUPFAM" id="SSF52151">
    <property type="entry name" value="FabD/lysophospholipase-like"/>
    <property type="match status" value="1"/>
</dbReference>
<evidence type="ECO:0000256" key="4">
    <source>
        <dbReference type="ARBA" id="ARBA00023098"/>
    </source>
</evidence>
<keyword evidence="4 5" id="KW-0443">Lipid metabolism</keyword>
<dbReference type="AlphaFoldDB" id="A0A4R5XF06"/>
<dbReference type="InterPro" id="IPR002641">
    <property type="entry name" value="PNPLA_dom"/>
</dbReference>
<dbReference type="EMBL" id="ML170156">
    <property type="protein sequence ID" value="TDL29739.1"/>
    <property type="molecule type" value="Genomic_DNA"/>
</dbReference>
<evidence type="ECO:0000313" key="11">
    <source>
        <dbReference type="Proteomes" id="UP000294933"/>
    </source>
</evidence>
<dbReference type="Pfam" id="PF01734">
    <property type="entry name" value="Patatin"/>
    <property type="match status" value="1"/>
</dbReference>
<comment type="function">
    <text evidence="6">Lipid hydrolase.</text>
</comment>
<dbReference type="Gene3D" id="3.40.1090.10">
    <property type="entry name" value="Cytosolic phospholipase A2 catalytic domain"/>
    <property type="match status" value="2"/>
</dbReference>
<evidence type="ECO:0000256" key="7">
    <source>
        <dbReference type="SAM" id="MobiDB-lite"/>
    </source>
</evidence>
<feature type="region of interest" description="Disordered" evidence="7">
    <location>
        <begin position="628"/>
        <end position="680"/>
    </location>
</feature>
<dbReference type="VEuPathDB" id="FungiDB:BD410DRAFT_849523"/>
<evidence type="ECO:0000256" key="5">
    <source>
        <dbReference type="PROSITE-ProRule" id="PRU01161"/>
    </source>
</evidence>
<dbReference type="Pfam" id="PF11815">
    <property type="entry name" value="DUF3336"/>
    <property type="match status" value="1"/>
</dbReference>
<dbReference type="InterPro" id="IPR021771">
    <property type="entry name" value="Triacylglycerol_lipase_N"/>
</dbReference>
<keyword evidence="6" id="KW-0472">Membrane</keyword>
<dbReference type="GO" id="GO:0004806">
    <property type="term" value="F:triacylglycerol lipase activity"/>
    <property type="evidence" value="ECO:0007669"/>
    <property type="project" value="InterPro"/>
</dbReference>